<organism evidence="2 3">
    <name type="scientific">Lupinus albus</name>
    <name type="common">White lupine</name>
    <name type="synonym">Lupinus termis</name>
    <dbReference type="NCBI Taxonomy" id="3870"/>
    <lineage>
        <taxon>Eukaryota</taxon>
        <taxon>Viridiplantae</taxon>
        <taxon>Streptophyta</taxon>
        <taxon>Embryophyta</taxon>
        <taxon>Tracheophyta</taxon>
        <taxon>Spermatophyta</taxon>
        <taxon>Magnoliopsida</taxon>
        <taxon>eudicotyledons</taxon>
        <taxon>Gunneridae</taxon>
        <taxon>Pentapetalae</taxon>
        <taxon>rosids</taxon>
        <taxon>fabids</taxon>
        <taxon>Fabales</taxon>
        <taxon>Fabaceae</taxon>
        <taxon>Papilionoideae</taxon>
        <taxon>50 kb inversion clade</taxon>
        <taxon>genistoids sensu lato</taxon>
        <taxon>core genistoids</taxon>
        <taxon>Genisteae</taxon>
        <taxon>Lupinus</taxon>
    </lineage>
</organism>
<feature type="region of interest" description="Disordered" evidence="1">
    <location>
        <begin position="191"/>
        <end position="260"/>
    </location>
</feature>
<feature type="compositionally biased region" description="Polar residues" evidence="1">
    <location>
        <begin position="215"/>
        <end position="230"/>
    </location>
</feature>
<feature type="compositionally biased region" description="Low complexity" evidence="1">
    <location>
        <begin position="78"/>
        <end position="87"/>
    </location>
</feature>
<accession>A0A6A4R432</accession>
<evidence type="ECO:0000313" key="2">
    <source>
        <dbReference type="EMBL" id="KAE9620817.1"/>
    </source>
</evidence>
<dbReference type="PANTHER" id="PTHR31722">
    <property type="entry name" value="OS06G0675200 PROTEIN"/>
    <property type="match status" value="1"/>
</dbReference>
<dbReference type="EMBL" id="WOCE01000001">
    <property type="protein sequence ID" value="KAE9620817.1"/>
    <property type="molecule type" value="Genomic_DNA"/>
</dbReference>
<sequence length="373" mass="40721">MASLCLNNNNTNNNNNFSSFTWLTPQHSLSSDNIPDLDSSAGDFEFHLQHPVTMLPADQLFSDGKLLPLHFHLSSFTPSSTTTTTHSHSPEANVTEKPPVEPFLFSPKAPRCSSRWRELLGLKKKQLSQNANSDTLKTASPSSSTKSIKQFLHHRSSKTTSSSSSSENSSITLPLLKDSDSESVSISSRLSLSSSSSSGHDHEDLPRLSLDSDKTSTNPNPNPIQISLHRNPNAHPRMSFVKNRSSSMDKTNNPNPNQVNRVARNPIRKVESNDVDSPRMNSSGKIVFQNLERSSSSPSTFNGGPRFKHRGMERSYSANVRVSPVLNVPVCSLIGSSKPGSVFGLGPFFSSSSTQKKDGAAGSGSNRHRCNRY</sequence>
<gene>
    <name evidence="2" type="ORF">Lalb_Chr01g0007051</name>
</gene>
<keyword evidence="3" id="KW-1185">Reference proteome</keyword>
<evidence type="ECO:0000256" key="1">
    <source>
        <dbReference type="SAM" id="MobiDB-lite"/>
    </source>
</evidence>
<feature type="region of interest" description="Disordered" evidence="1">
    <location>
        <begin position="353"/>
        <end position="373"/>
    </location>
</feature>
<feature type="compositionally biased region" description="Polar residues" evidence="1">
    <location>
        <begin position="242"/>
        <end position="260"/>
    </location>
</feature>
<feature type="compositionally biased region" description="Low complexity" evidence="1">
    <location>
        <begin position="158"/>
        <end position="172"/>
    </location>
</feature>
<feature type="compositionally biased region" description="Basic and acidic residues" evidence="1">
    <location>
        <begin position="199"/>
        <end position="214"/>
    </location>
</feature>
<feature type="region of interest" description="Disordered" evidence="1">
    <location>
        <begin position="127"/>
        <end position="174"/>
    </location>
</feature>
<comment type="caution">
    <text evidence="2">The sequence shown here is derived from an EMBL/GenBank/DDBJ whole genome shotgun (WGS) entry which is preliminary data.</text>
</comment>
<feature type="region of interest" description="Disordered" evidence="1">
    <location>
        <begin position="78"/>
        <end position="106"/>
    </location>
</feature>
<feature type="compositionally biased region" description="Polar residues" evidence="1">
    <location>
        <begin position="127"/>
        <end position="148"/>
    </location>
</feature>
<dbReference type="OrthoDB" id="689767at2759"/>
<evidence type="ECO:0000313" key="3">
    <source>
        <dbReference type="Proteomes" id="UP000447434"/>
    </source>
</evidence>
<proteinExistence type="predicted"/>
<name>A0A6A4R432_LUPAL</name>
<dbReference type="PANTHER" id="PTHR31722:SF0">
    <property type="entry name" value="OS06G0675200 PROTEIN"/>
    <property type="match status" value="1"/>
</dbReference>
<protein>
    <submittedName>
        <fullName evidence="2">Uncharacterized protein</fullName>
    </submittedName>
</protein>
<dbReference type="AlphaFoldDB" id="A0A6A4R432"/>
<dbReference type="Proteomes" id="UP000447434">
    <property type="component" value="Chromosome 1"/>
</dbReference>
<reference evidence="3" key="1">
    <citation type="journal article" date="2020" name="Nat. Commun.">
        <title>Genome sequence of the cluster root forming white lupin.</title>
        <authorList>
            <person name="Hufnagel B."/>
            <person name="Marques A."/>
            <person name="Soriano A."/>
            <person name="Marques L."/>
            <person name="Divol F."/>
            <person name="Doumas P."/>
            <person name="Sallet E."/>
            <person name="Mancinotti D."/>
            <person name="Carrere S."/>
            <person name="Marande W."/>
            <person name="Arribat S."/>
            <person name="Keller J."/>
            <person name="Huneau C."/>
            <person name="Blein T."/>
            <person name="Aime D."/>
            <person name="Laguerre M."/>
            <person name="Taylor J."/>
            <person name="Schubert V."/>
            <person name="Nelson M."/>
            <person name="Geu-Flores F."/>
            <person name="Crespi M."/>
            <person name="Gallardo-Guerrero K."/>
            <person name="Delaux P.-M."/>
            <person name="Salse J."/>
            <person name="Berges H."/>
            <person name="Guyot R."/>
            <person name="Gouzy J."/>
            <person name="Peret B."/>
        </authorList>
    </citation>
    <scope>NUCLEOTIDE SEQUENCE [LARGE SCALE GENOMIC DNA]</scope>
    <source>
        <strain evidence="3">cv. Amiga</strain>
    </source>
</reference>